<dbReference type="InterPro" id="IPR016186">
    <property type="entry name" value="C-type_lectin-like/link_sf"/>
</dbReference>
<dbReference type="PROSITE" id="PS01285">
    <property type="entry name" value="FA58C_1"/>
    <property type="match status" value="2"/>
</dbReference>
<feature type="domain" description="C-type lectin" evidence="7">
    <location>
        <begin position="2053"/>
        <end position="2179"/>
    </location>
</feature>
<dbReference type="FunFam" id="3.10.100.10:FF:000031">
    <property type="entry name" value="macrophage mannose receptor 1"/>
    <property type="match status" value="1"/>
</dbReference>
<evidence type="ECO:0000256" key="5">
    <source>
        <dbReference type="SAM" id="Phobius"/>
    </source>
</evidence>
<evidence type="ECO:0000256" key="1">
    <source>
        <dbReference type="ARBA" id="ARBA00022572"/>
    </source>
</evidence>
<dbReference type="InterPro" id="IPR000421">
    <property type="entry name" value="FA58C"/>
</dbReference>
<dbReference type="InterPro" id="IPR013806">
    <property type="entry name" value="Kringle-like"/>
</dbReference>
<feature type="domain" description="C-type lectin" evidence="7">
    <location>
        <begin position="660"/>
        <end position="776"/>
    </location>
</feature>
<dbReference type="InterPro" id="IPR038178">
    <property type="entry name" value="Kringle_sf"/>
</dbReference>
<dbReference type="InterPro" id="IPR000001">
    <property type="entry name" value="Kringle"/>
</dbReference>
<dbReference type="PANTHER" id="PTHR22803">
    <property type="entry name" value="MANNOSE, PHOSPHOLIPASE, LECTIN RECEPTOR RELATED"/>
    <property type="match status" value="1"/>
</dbReference>
<reference evidence="10" key="1">
    <citation type="submission" date="2022-03" db="EMBL/GenBank/DDBJ databases">
        <authorList>
            <person name="Martin C."/>
        </authorList>
    </citation>
    <scope>NUCLEOTIDE SEQUENCE</scope>
</reference>
<feature type="transmembrane region" description="Helical" evidence="5">
    <location>
        <begin position="2544"/>
        <end position="2566"/>
    </location>
</feature>
<dbReference type="CDD" id="cd00057">
    <property type="entry name" value="FA58C"/>
    <property type="match status" value="2"/>
</dbReference>
<dbReference type="PROSITE" id="PS50022">
    <property type="entry name" value="FA58C_3"/>
    <property type="match status" value="3"/>
</dbReference>
<feature type="domain" description="C-type lectin" evidence="7">
    <location>
        <begin position="2349"/>
        <end position="2467"/>
    </location>
</feature>
<evidence type="ECO:0000256" key="3">
    <source>
        <dbReference type="PROSITE-ProRule" id="PRU00121"/>
    </source>
</evidence>
<dbReference type="Pfam" id="PF00059">
    <property type="entry name" value="Lectin_C"/>
    <property type="match status" value="12"/>
</dbReference>
<dbReference type="Pfam" id="PF00754">
    <property type="entry name" value="F5_F8_type_C"/>
    <property type="match status" value="3"/>
</dbReference>
<dbReference type="InterPro" id="IPR016187">
    <property type="entry name" value="CTDL_fold"/>
</dbReference>
<dbReference type="PRINTS" id="PR00018">
    <property type="entry name" value="KRINGLE"/>
</dbReference>
<gene>
    <name evidence="10" type="ORF">OFUS_LOCUS7952</name>
</gene>
<dbReference type="PROSITE" id="PS50070">
    <property type="entry name" value="KRINGLE_2"/>
    <property type="match status" value="2"/>
</dbReference>
<feature type="domain" description="C-type lectin" evidence="7">
    <location>
        <begin position="142"/>
        <end position="260"/>
    </location>
</feature>
<feature type="domain" description="C-type lectin" evidence="7">
    <location>
        <begin position="1457"/>
        <end position="1564"/>
    </location>
</feature>
<feature type="domain" description="F5/8 type C" evidence="6">
    <location>
        <begin position="926"/>
        <end position="1035"/>
    </location>
</feature>
<dbReference type="SUPFAM" id="SSF57440">
    <property type="entry name" value="Kringle-like"/>
    <property type="match status" value="2"/>
</dbReference>
<dbReference type="Gene3D" id="2.60.120.260">
    <property type="entry name" value="Galactose-binding domain-like"/>
    <property type="match status" value="3"/>
</dbReference>
<dbReference type="SMART" id="SM00231">
    <property type="entry name" value="FA58C"/>
    <property type="match status" value="3"/>
</dbReference>
<comment type="caution">
    <text evidence="10">The sequence shown here is derived from an EMBL/GenBank/DDBJ whole genome shotgun (WGS) entry which is preliminary data.</text>
</comment>
<evidence type="ECO:0000256" key="2">
    <source>
        <dbReference type="ARBA" id="ARBA00023157"/>
    </source>
</evidence>
<evidence type="ECO:0000256" key="4">
    <source>
        <dbReference type="SAM" id="MobiDB-lite"/>
    </source>
</evidence>
<dbReference type="EMBL" id="CAIIXF020000004">
    <property type="protein sequence ID" value="CAH1781368.1"/>
    <property type="molecule type" value="Genomic_DNA"/>
</dbReference>
<dbReference type="InterPro" id="IPR002889">
    <property type="entry name" value="WSC_carb-bd"/>
</dbReference>
<dbReference type="InterPro" id="IPR008979">
    <property type="entry name" value="Galactose-bd-like_sf"/>
</dbReference>
<feature type="domain" description="F5/8 type C" evidence="6">
    <location>
        <begin position="1040"/>
        <end position="1192"/>
    </location>
</feature>
<dbReference type="PROSITE" id="PS00021">
    <property type="entry name" value="KRINGLE_1"/>
    <property type="match status" value="1"/>
</dbReference>
<dbReference type="Gene3D" id="3.10.100.10">
    <property type="entry name" value="Mannose-Binding Protein A, subunit A"/>
    <property type="match status" value="12"/>
</dbReference>
<feature type="domain" description="C-type lectin" evidence="7">
    <location>
        <begin position="273"/>
        <end position="397"/>
    </location>
</feature>
<dbReference type="SUPFAM" id="SSF49785">
    <property type="entry name" value="Galactose-binding domain-like"/>
    <property type="match status" value="3"/>
</dbReference>
<evidence type="ECO:0000259" key="7">
    <source>
        <dbReference type="PROSITE" id="PS50041"/>
    </source>
</evidence>
<dbReference type="SMART" id="SM00034">
    <property type="entry name" value="CLECT"/>
    <property type="match status" value="12"/>
</dbReference>
<organism evidence="10 11">
    <name type="scientific">Owenia fusiformis</name>
    <name type="common">Polychaete worm</name>
    <dbReference type="NCBI Taxonomy" id="6347"/>
    <lineage>
        <taxon>Eukaryota</taxon>
        <taxon>Metazoa</taxon>
        <taxon>Spiralia</taxon>
        <taxon>Lophotrochozoa</taxon>
        <taxon>Annelida</taxon>
        <taxon>Polychaeta</taxon>
        <taxon>Sedentaria</taxon>
        <taxon>Canalipalpata</taxon>
        <taxon>Sabellida</taxon>
        <taxon>Oweniida</taxon>
        <taxon>Oweniidae</taxon>
        <taxon>Owenia</taxon>
    </lineage>
</organism>
<dbReference type="Pfam" id="PF00051">
    <property type="entry name" value="Kringle"/>
    <property type="match status" value="2"/>
</dbReference>
<evidence type="ECO:0000259" key="6">
    <source>
        <dbReference type="PROSITE" id="PS50022"/>
    </source>
</evidence>
<feature type="domain" description="WSC" evidence="9">
    <location>
        <begin position="1351"/>
        <end position="1442"/>
    </location>
</feature>
<dbReference type="InterPro" id="IPR001304">
    <property type="entry name" value="C-type_lectin-like"/>
</dbReference>
<evidence type="ECO:0008006" key="12">
    <source>
        <dbReference type="Google" id="ProtNLM"/>
    </source>
</evidence>
<dbReference type="FunFam" id="2.60.120.260:FF:000016">
    <property type="entry name" value="Contactin-associated protein-like 4 isoform 1"/>
    <property type="match status" value="2"/>
</dbReference>
<dbReference type="SMART" id="SM00130">
    <property type="entry name" value="KR"/>
    <property type="match status" value="2"/>
</dbReference>
<keyword evidence="5" id="KW-1133">Transmembrane helix</keyword>
<feature type="domain" description="C-type lectin" evidence="7">
    <location>
        <begin position="1747"/>
        <end position="1868"/>
    </location>
</feature>
<dbReference type="InterPro" id="IPR018378">
    <property type="entry name" value="C-type_lectin_CS"/>
</dbReference>
<dbReference type="Pfam" id="PF01822">
    <property type="entry name" value="WSC"/>
    <property type="match status" value="1"/>
</dbReference>
<evidence type="ECO:0000259" key="8">
    <source>
        <dbReference type="PROSITE" id="PS50070"/>
    </source>
</evidence>
<proteinExistence type="predicted"/>
<dbReference type="SUPFAM" id="SSF56436">
    <property type="entry name" value="C-type lectin-like"/>
    <property type="match status" value="12"/>
</dbReference>
<keyword evidence="1 3" id="KW-0420">Kringle</keyword>
<dbReference type="OrthoDB" id="6161136at2759"/>
<feature type="domain" description="C-type lectin" evidence="7">
    <location>
        <begin position="2"/>
        <end position="124"/>
    </location>
</feature>
<dbReference type="PROSITE" id="PS51212">
    <property type="entry name" value="WSC"/>
    <property type="match status" value="1"/>
</dbReference>
<dbReference type="CDD" id="cd00108">
    <property type="entry name" value="KR"/>
    <property type="match status" value="2"/>
</dbReference>
<feature type="domain" description="C-type lectin" evidence="7">
    <location>
        <begin position="510"/>
        <end position="617"/>
    </location>
</feature>
<dbReference type="PROSITE" id="PS50041">
    <property type="entry name" value="C_TYPE_LECTIN_2"/>
    <property type="match status" value="12"/>
</dbReference>
<protein>
    <recommendedName>
        <fullName evidence="12">Macrophage mannose receptor 1-like</fullName>
    </recommendedName>
</protein>
<dbReference type="Proteomes" id="UP000749559">
    <property type="component" value="Unassembled WGS sequence"/>
</dbReference>
<dbReference type="CDD" id="cd00037">
    <property type="entry name" value="CLECT"/>
    <property type="match status" value="10"/>
</dbReference>
<keyword evidence="5" id="KW-0472">Membrane</keyword>
<evidence type="ECO:0000259" key="9">
    <source>
        <dbReference type="PROSITE" id="PS51212"/>
    </source>
</evidence>
<comment type="caution">
    <text evidence="3">Lacks conserved residue(s) required for the propagation of feature annotation.</text>
</comment>
<accession>A0A8S4NIG0</accession>
<keyword evidence="11" id="KW-1185">Reference proteome</keyword>
<feature type="domain" description="C-type lectin" evidence="7">
    <location>
        <begin position="2204"/>
        <end position="2320"/>
    </location>
</feature>
<dbReference type="PROSITE" id="PS00615">
    <property type="entry name" value="C_TYPE_LECTIN_1"/>
    <property type="match status" value="6"/>
</dbReference>
<dbReference type="InterPro" id="IPR050111">
    <property type="entry name" value="C-type_lectin/snaclec_domain"/>
</dbReference>
<feature type="domain" description="F5/8 type C" evidence="6">
    <location>
        <begin position="1193"/>
        <end position="1346"/>
    </location>
</feature>
<dbReference type="PROSITE" id="PS01286">
    <property type="entry name" value="FA58C_2"/>
    <property type="match status" value="1"/>
</dbReference>
<name>A0A8S4NIG0_OWEFU</name>
<sequence length="2606" mass="296561">MRAGFCYKFSESSLQWDEARAFCKAQKADLASVRDMAEYNWLKGQVTKDPRKNEYWLGMTDKEKEGTWKWVDGTKWSTAVATAAWGKGQPDNYNDNEDCGEFWDSPNGVWNDEPCENWKRFICKRRNNVLDLCDLDDGWHPHLDKCYKQFGDMKEWGEAEEVCESYNGNLMVINTQDKLHLTWDTLTCYDSKARYWIGLSDTVLPNYMTWVDGSPLSLDNWDEDQPQYPEPGNMCTEIVSGARHKWRAAYCNQERMYVCEKPQGSCPQGWQRNGDTCFQVNALPDARRTWTEAHKFCTAEGANLLDDLNKGKHNFVKKIMKQLKNGKIDSSWLGLSDRDHDNKITWWDNTELLFNQWAKGHPKRVDKRMDCGFIPSNDKNSRWRTGYCFTKRPFVCQQKIFKMIYNVTEPDACKETHLGTDYVGTISTTRGGKTCQRWDSQSPHKHSIGSTDAEFLLDGGLKNANNYCRNPDGESDGPWCYTTTSSVRWEYCDIPFCHDKYVCSPGWQMFEEFCYLFVEPIKNWHAANDDCKTQSAYLTSITNPGEQSFISGKVTGRSWIGLHDIGTEGNFEWSDGSQYNFTNWNKGEPNSFYPEEDCAEILGPGSLPGVWNDERCNFKNKSYICKKPATHRLLPPPTTMRTTQPAWSEQCGPYWSFDSLGNYCYQLFTDVRKDWPSARQDCLSKGGDLVSIVGVHEQAYISAMIISSAGHGSLSFWTGGNDRDQRGGWRWSDGSPFRFVLWSQGEPRRKHCVSITAIDGRWKAQDCPTNQAYMCKKLPAGVTTVATTLPTTPAPPDCQHWPMISGFQSIQDDLLASSSNKDSKHQAKHGRLDLIGCKDDNIGKAYQGFAAWTISGRTCMKWADQYPHKHRYTDPSMFPDATMDDVSNNCRNPDGRKEGPWCLTTDPKKRWERCWIPDCKARTPYSGTWDAKNNKKGEWLEVDFKVLIVVKGIVFGGSQEKNQFVKIYRISYGFDHSQIEWYQDENGAIKDLTGLSSPNEISVQMFDRHFQARYVRIWPRSWQNGISVRWDLLGCKLRDCGSEELVTGPSIVPDERITSSSDFDAYHSSNRARMHTLKEGPNKGGWAAKNNDVNQWIQAEFSRPMRVRVIATQGRSDVDQWVTRYMLEYSYRTDSNFQMYQQPYGFRKEFNGNKDRNTVKKNWMKSPFMATRIRIRPLAWNNHVAMRFDVLGCEEGCRGWRLIKNVPFKRITASSEFDSNHGVTRCKLDTKRKGPLRGGWSAKSNDGQQWIMVTLVTQFQVKAVGTQGRSDVDQWTTEYNIYYSTDGNNFQVYSDDNKTPTKFPGNWDRNRLRKHYFKSPFVAKYVRLWPTQWNKHTSLRWELYGCAANSLGTPIGCFNDKSNDRDLSEEPLVGIDGMSARLCVRHCSSFGYGYAGVQRGTDCYCGNSYGKYGPNNKCNVPCSSEPETNCGGRFVNFIYGTGLKVRDERCRPSWMEVKGQCYHVMDDEITWFDGQKQCRAMGGDLATINDQQANDAITSYLGLIRKDVWIGLNEINFKGQYDWSDSSPVTFTNWNTNEPNDNKGQNEQCVAVKYKNGRWYDAMCGGRFKRSLCQMSKEVIPTPSSLPGHEDCQPGYIAYGYSCYSFIGKNGWIYKWAQRRCSDLGGTLVRINDRYESAFLASQLASMDSKVEFWTDANDIETKGTYVWSNGHSYLPYTHWAPGQPDDTDGANCVTLGAATNAALWYDRKCDSRRGYICEMMRRGYTSPALPEPTDISGSCSLGWIQSGSNCYQVNQRSITFQLKWTDARENCQQQGGDLASFHNKTEHDTLFKYAIAGEADQHFWIGLNNRDSNQGHVWSDGSPVQYTNWAPNEPNNMNNRENCVEMKWTDGKWNDENCGGKRNWICMLPVGTDPISLVTTPAPSAGPPGSCSPDNDDWKLYGGSCYYVSKGGDGETMTWRKAEQFCNKNQAYLASIHTAEEQAFVAGQVRANDVGTFGRMWIGLNELDQGKGYQWSDGSALQYTNWADNEPNDQDRTELCVDMWIADGKWNDEHCTVLLPFVCKKLPGGATIPPPTNPPPMSGNCPAGYKTFRNKCFKLYGRDPSERKNFAEAQAFCNAQGLTYGLASIRNRMDQAFITSQLVDMPIAAWIGMKYRGWGQNGGEFIWLDNSEVRFTWWDVGEPNGKGQEACVEVKDESFHAGFWNDLNCDARQGWICMTYKQATILTPEPPPPNNCPLNFEPWGNGCYHVSTGKRNWDESDAYCKGLAPGAQLASTTSLYEHAYLFTLINRWGQRGNAWIGLNDKMVTGQYVWTDNWPVVFTFWGKNEPQDTGRCIMMRNRNSRWKAKPCTNNFGAVCKVTTEKPPYIPPPPDGSCPDDETNSQWFSFRGNCYLFKQTESKNFAEADFECHQLGAKLVTIHSQDESVFLNAHMLHVSSQNVWIGMFRSINDGFQWKDNSPVQYTNWANGEPSDVNGTEEENCVEAYALNGKWNDNICTAKRGYVCMRESVMVSPGTPPYTGIYTRPTGKQTTTKNIPRFTTPKPWTWAPTTTRGFIWTFTWTPPMGVSTPLPRKQAPSINGGGIAGIVIAVLVVLVVIVLIVLYMRRRNAKGSAPHESFDNPAYSANTDRVQVAGDWMASPQTNA</sequence>
<keyword evidence="5" id="KW-0812">Transmembrane</keyword>
<feature type="domain" description="Kringle" evidence="8">
    <location>
        <begin position="843"/>
        <end position="919"/>
    </location>
</feature>
<feature type="domain" description="C-type lectin" evidence="7">
    <location>
        <begin position="1902"/>
        <end position="2025"/>
    </location>
</feature>
<dbReference type="InterPro" id="IPR018056">
    <property type="entry name" value="Kringle_CS"/>
</dbReference>
<dbReference type="Gene3D" id="2.40.20.10">
    <property type="entry name" value="Plasminogen Kringle 4"/>
    <property type="match status" value="2"/>
</dbReference>
<dbReference type="SMART" id="SM00321">
    <property type="entry name" value="WSC"/>
    <property type="match status" value="1"/>
</dbReference>
<feature type="region of interest" description="Disordered" evidence="4">
    <location>
        <begin position="2482"/>
        <end position="2504"/>
    </location>
</feature>
<evidence type="ECO:0000313" key="10">
    <source>
        <dbReference type="EMBL" id="CAH1781368.1"/>
    </source>
</evidence>
<keyword evidence="2" id="KW-1015">Disulfide bond</keyword>
<evidence type="ECO:0000313" key="11">
    <source>
        <dbReference type="Proteomes" id="UP000749559"/>
    </source>
</evidence>
<feature type="domain" description="C-type lectin" evidence="7">
    <location>
        <begin position="1599"/>
        <end position="1719"/>
    </location>
</feature>
<feature type="domain" description="Kringle" evidence="8">
    <location>
        <begin position="419"/>
        <end position="497"/>
    </location>
</feature>